<dbReference type="InterPro" id="IPR050667">
    <property type="entry name" value="PPR-containing_protein"/>
</dbReference>
<evidence type="ECO:0008006" key="4">
    <source>
        <dbReference type="Google" id="ProtNLM"/>
    </source>
</evidence>
<evidence type="ECO:0000256" key="1">
    <source>
        <dbReference type="SAM" id="MobiDB-lite"/>
    </source>
</evidence>
<proteinExistence type="predicted"/>
<reference evidence="2 3" key="1">
    <citation type="journal article" date="2019" name="Nat. Ecol. Evol.">
        <title>Megaphylogeny resolves global patterns of mushroom evolution.</title>
        <authorList>
            <person name="Varga T."/>
            <person name="Krizsan K."/>
            <person name="Foldi C."/>
            <person name="Dima B."/>
            <person name="Sanchez-Garcia M."/>
            <person name="Sanchez-Ramirez S."/>
            <person name="Szollosi G.J."/>
            <person name="Szarkandi J.G."/>
            <person name="Papp V."/>
            <person name="Albert L."/>
            <person name="Andreopoulos W."/>
            <person name="Angelini C."/>
            <person name="Antonin V."/>
            <person name="Barry K.W."/>
            <person name="Bougher N.L."/>
            <person name="Buchanan P."/>
            <person name="Buyck B."/>
            <person name="Bense V."/>
            <person name="Catcheside P."/>
            <person name="Chovatia M."/>
            <person name="Cooper J."/>
            <person name="Damon W."/>
            <person name="Desjardin D."/>
            <person name="Finy P."/>
            <person name="Geml J."/>
            <person name="Haridas S."/>
            <person name="Hughes K."/>
            <person name="Justo A."/>
            <person name="Karasinski D."/>
            <person name="Kautmanova I."/>
            <person name="Kiss B."/>
            <person name="Kocsube S."/>
            <person name="Kotiranta H."/>
            <person name="LaButti K.M."/>
            <person name="Lechner B.E."/>
            <person name="Liimatainen K."/>
            <person name="Lipzen A."/>
            <person name="Lukacs Z."/>
            <person name="Mihaltcheva S."/>
            <person name="Morgado L.N."/>
            <person name="Niskanen T."/>
            <person name="Noordeloos M.E."/>
            <person name="Ohm R.A."/>
            <person name="Ortiz-Santana B."/>
            <person name="Ovrebo C."/>
            <person name="Racz N."/>
            <person name="Riley R."/>
            <person name="Savchenko A."/>
            <person name="Shiryaev A."/>
            <person name="Soop K."/>
            <person name="Spirin V."/>
            <person name="Szebenyi C."/>
            <person name="Tomsovsky M."/>
            <person name="Tulloss R.E."/>
            <person name="Uehling J."/>
            <person name="Grigoriev I.V."/>
            <person name="Vagvolgyi C."/>
            <person name="Papp T."/>
            <person name="Martin F.M."/>
            <person name="Miettinen O."/>
            <person name="Hibbett D.S."/>
            <person name="Nagy L.G."/>
        </authorList>
    </citation>
    <scope>NUCLEOTIDE SEQUENCE [LARGE SCALE GENOMIC DNA]</scope>
    <source>
        <strain evidence="2 3">FP101781</strain>
    </source>
</reference>
<dbReference type="STRING" id="71717.A0A4Y7TMX2"/>
<dbReference type="OrthoDB" id="1908178at2759"/>
<dbReference type="Gene3D" id="1.25.40.10">
    <property type="entry name" value="Tetratricopeptide repeat domain"/>
    <property type="match status" value="1"/>
</dbReference>
<name>A0A4Y7TMX2_COPMI</name>
<organism evidence="2 3">
    <name type="scientific">Coprinellus micaceus</name>
    <name type="common">Glistening ink-cap mushroom</name>
    <name type="synonym">Coprinus micaceus</name>
    <dbReference type="NCBI Taxonomy" id="71717"/>
    <lineage>
        <taxon>Eukaryota</taxon>
        <taxon>Fungi</taxon>
        <taxon>Dikarya</taxon>
        <taxon>Basidiomycota</taxon>
        <taxon>Agaricomycotina</taxon>
        <taxon>Agaricomycetes</taxon>
        <taxon>Agaricomycetidae</taxon>
        <taxon>Agaricales</taxon>
        <taxon>Agaricineae</taxon>
        <taxon>Psathyrellaceae</taxon>
        <taxon>Coprinellus</taxon>
    </lineage>
</organism>
<evidence type="ECO:0000313" key="3">
    <source>
        <dbReference type="Proteomes" id="UP000298030"/>
    </source>
</evidence>
<dbReference type="PANTHER" id="PTHR47939:SF1">
    <property type="entry name" value="OS04G0684500 PROTEIN"/>
    <property type="match status" value="1"/>
</dbReference>
<comment type="caution">
    <text evidence="2">The sequence shown here is derived from an EMBL/GenBank/DDBJ whole genome shotgun (WGS) entry which is preliminary data.</text>
</comment>
<dbReference type="EMBL" id="QPFP01000007">
    <property type="protein sequence ID" value="TEB35545.1"/>
    <property type="molecule type" value="Genomic_DNA"/>
</dbReference>
<accession>A0A4Y7TMX2</accession>
<protein>
    <recommendedName>
        <fullName evidence="4">Pentatricopeptide repeat-containing protein</fullName>
    </recommendedName>
</protein>
<gene>
    <name evidence="2" type="ORF">FA13DRAFT_1728369</name>
</gene>
<dbReference type="Proteomes" id="UP000298030">
    <property type="component" value="Unassembled WGS sequence"/>
</dbReference>
<feature type="region of interest" description="Disordered" evidence="1">
    <location>
        <begin position="104"/>
        <end position="124"/>
    </location>
</feature>
<dbReference type="PANTHER" id="PTHR47939">
    <property type="entry name" value="MEMBRANE-ASSOCIATED SALT-INDUCIBLE PROTEIN-LIKE"/>
    <property type="match status" value="1"/>
</dbReference>
<sequence>MLRASSQGLSFALPTVARVRATRSWNTACNVRSHANATRMEAAATMSTGNRDQAVGGGVLFTNRSANAWWKEGSRTQGQTSFGRTGGTRANTAEFATSRGAKLNTKHPQAATYPHQSKKTRRKARTVVARRIRSLRAIPPRFSGPRLENRRARVSVTPMNQPALLGQTDYHEYQPFLKTCGEVGPTQWNRKPVDAILRTIDAACAGRGEPSPSPTISRDLDNVATGKDLQRAWASYTNLTRTQITHPVVQVHFPSSHIPSKLLSRLCRFIIQSHPVTASHFFSLLTIMQHLWDNGYPLPRYWWNALIRFAAEGQRRGGRHGVQRSLAVLNDFTKGLRPGSSLKRRRASLHTILDSNSLNEPNISTFNILINLAADSLDGHLLREALELLSRSGLAPTRITHLAQLKYYAEKRQLDYVRDVVQRLDRDGMDLGIDGINACIWAYSLSNEHGVALNIYRVLRNNRTHDSQPKEITRLRDELETREHMKIPLGVRPDKRTYVMLIQTMAHSGNFADAVSIFADFLECTPRGCLHPSTAPVFRAMFCGFSKYAVGRLEELTDLANPRNKWNLANLQSMYRLFLKLPPHVVPSRATIYWIIVAFDKASDHDLNLLRERWSELENRFTPESPWLFMQPRLQRIKAILFPTRDNIG</sequence>
<dbReference type="AlphaFoldDB" id="A0A4Y7TMX2"/>
<evidence type="ECO:0000313" key="2">
    <source>
        <dbReference type="EMBL" id="TEB35545.1"/>
    </source>
</evidence>
<keyword evidence="3" id="KW-1185">Reference proteome</keyword>
<dbReference type="InterPro" id="IPR011990">
    <property type="entry name" value="TPR-like_helical_dom_sf"/>
</dbReference>